<evidence type="ECO:0008006" key="3">
    <source>
        <dbReference type="Google" id="ProtNLM"/>
    </source>
</evidence>
<dbReference type="GO" id="GO:0003676">
    <property type="term" value="F:nucleic acid binding"/>
    <property type="evidence" value="ECO:0007669"/>
    <property type="project" value="InterPro"/>
</dbReference>
<dbReference type="InterPro" id="IPR052709">
    <property type="entry name" value="Transposase-MT_Hybrid"/>
</dbReference>
<organism evidence="1 2">
    <name type="scientific">Araneus ventricosus</name>
    <name type="common">Orbweaver spider</name>
    <name type="synonym">Epeira ventricosa</name>
    <dbReference type="NCBI Taxonomy" id="182803"/>
    <lineage>
        <taxon>Eukaryota</taxon>
        <taxon>Metazoa</taxon>
        <taxon>Ecdysozoa</taxon>
        <taxon>Arthropoda</taxon>
        <taxon>Chelicerata</taxon>
        <taxon>Arachnida</taxon>
        <taxon>Araneae</taxon>
        <taxon>Araneomorphae</taxon>
        <taxon>Entelegynae</taxon>
        <taxon>Araneoidea</taxon>
        <taxon>Araneidae</taxon>
        <taxon>Araneus</taxon>
    </lineage>
</organism>
<dbReference type="Gene3D" id="3.30.420.10">
    <property type="entry name" value="Ribonuclease H-like superfamily/Ribonuclease H"/>
    <property type="match status" value="1"/>
</dbReference>
<dbReference type="InterPro" id="IPR036397">
    <property type="entry name" value="RNaseH_sf"/>
</dbReference>
<keyword evidence="2" id="KW-1185">Reference proteome</keyword>
<proteinExistence type="predicted"/>
<dbReference type="AlphaFoldDB" id="A0A4Y2P482"/>
<protein>
    <recommendedName>
        <fullName evidence="3">Histone-lysine N-methyltransferase SETMAR</fullName>
    </recommendedName>
</protein>
<evidence type="ECO:0000313" key="2">
    <source>
        <dbReference type="Proteomes" id="UP000499080"/>
    </source>
</evidence>
<name>A0A4Y2P482_ARAVE</name>
<gene>
    <name evidence="1" type="ORF">AVEN_117685_1</name>
</gene>
<dbReference type="PANTHER" id="PTHR46060:SF1">
    <property type="entry name" value="MARINER MOS1 TRANSPOSASE-LIKE PROTEIN"/>
    <property type="match status" value="1"/>
</dbReference>
<dbReference type="OrthoDB" id="6128144at2759"/>
<reference evidence="1 2" key="1">
    <citation type="journal article" date="2019" name="Sci. Rep.">
        <title>Orb-weaving spider Araneus ventricosus genome elucidates the spidroin gene catalogue.</title>
        <authorList>
            <person name="Kono N."/>
            <person name="Nakamura H."/>
            <person name="Ohtoshi R."/>
            <person name="Moran D.A.P."/>
            <person name="Shinohara A."/>
            <person name="Yoshida Y."/>
            <person name="Fujiwara M."/>
            <person name="Mori M."/>
            <person name="Tomita M."/>
            <person name="Arakawa K."/>
        </authorList>
    </citation>
    <scope>NUCLEOTIDE SEQUENCE [LARGE SCALE GENOMIC DNA]</scope>
</reference>
<accession>A0A4Y2P482</accession>
<sequence length="140" mass="16022">MEWPSRLGWPYQENTLPTYITHSSQEHPLAALRPPTGLREGFCSWMIMQDPTQERTHSSAGMGEIVSPTYSPDLDLSDFHPFFELEATLSGGRYRSNEEVRKAVKNFLLSLGSDFYQDGFLKLISRFDKRINVGGDYVEK</sequence>
<dbReference type="PANTHER" id="PTHR46060">
    <property type="entry name" value="MARINER MOS1 TRANSPOSASE-LIKE PROTEIN"/>
    <property type="match status" value="1"/>
</dbReference>
<dbReference type="Proteomes" id="UP000499080">
    <property type="component" value="Unassembled WGS sequence"/>
</dbReference>
<dbReference type="EMBL" id="BGPR01010366">
    <property type="protein sequence ID" value="GBN45823.1"/>
    <property type="molecule type" value="Genomic_DNA"/>
</dbReference>
<comment type="caution">
    <text evidence="1">The sequence shown here is derived from an EMBL/GenBank/DDBJ whole genome shotgun (WGS) entry which is preliminary data.</text>
</comment>
<evidence type="ECO:0000313" key="1">
    <source>
        <dbReference type="EMBL" id="GBN45823.1"/>
    </source>
</evidence>